<evidence type="ECO:0000313" key="2">
    <source>
        <dbReference type="Proteomes" id="UP000292858"/>
    </source>
</evidence>
<comment type="caution">
    <text evidence="1">The sequence shown here is derived from an EMBL/GenBank/DDBJ whole genome shotgun (WGS) entry which is preliminary data.</text>
</comment>
<name>A0A4Q9B7X2_9DEIN</name>
<gene>
    <name evidence="1" type="ORF">ETP66_01395</name>
</gene>
<protein>
    <submittedName>
        <fullName evidence="1">Nucleotidyltransferase</fullName>
    </submittedName>
</protein>
<evidence type="ECO:0000313" key="1">
    <source>
        <dbReference type="EMBL" id="TBH21922.1"/>
    </source>
</evidence>
<keyword evidence="1" id="KW-0808">Transferase</keyword>
<organism evidence="1 2">
    <name type="scientific">Thermus thermamylovorans</name>
    <dbReference type="NCBI Taxonomy" id="2509362"/>
    <lineage>
        <taxon>Bacteria</taxon>
        <taxon>Thermotogati</taxon>
        <taxon>Deinococcota</taxon>
        <taxon>Deinococci</taxon>
        <taxon>Thermales</taxon>
        <taxon>Thermaceae</taxon>
        <taxon>Thermus</taxon>
    </lineage>
</organism>
<reference evidence="1 2" key="1">
    <citation type="submission" date="2019-02" db="EMBL/GenBank/DDBJ databases">
        <title>Thermus sp. a novel from hot spring.</title>
        <authorList>
            <person name="Zhao Z."/>
        </authorList>
    </citation>
    <scope>NUCLEOTIDE SEQUENCE [LARGE SCALE GENOMIC DNA]</scope>
    <source>
        <strain evidence="1 2">CFH 72773T</strain>
    </source>
</reference>
<dbReference type="OrthoDB" id="9810452at2"/>
<keyword evidence="2" id="KW-1185">Reference proteome</keyword>
<dbReference type="RefSeq" id="WP_130839891.1">
    <property type="nucleotide sequence ID" value="NZ_SIJL01000001.1"/>
</dbReference>
<dbReference type="EMBL" id="SIJL01000001">
    <property type="protein sequence ID" value="TBH21922.1"/>
    <property type="molecule type" value="Genomic_DNA"/>
</dbReference>
<dbReference type="SUPFAM" id="SSF81593">
    <property type="entry name" value="Nucleotidyltransferase substrate binding subunit/domain"/>
    <property type="match status" value="1"/>
</dbReference>
<dbReference type="AlphaFoldDB" id="A0A4Q9B7X2"/>
<sequence>MGRVLERLAVAKRALGTLEELAYREAPSPLERDAAIQRFEYTFEAFWKALQVFLREREGLEAASPKRAIRLAHEVGLMEEEEARLALTMADDRNLTVHTYNETLAQAIFARLGGYAQLMGKVLGRMMDEGRPL</sequence>
<dbReference type="Gene3D" id="1.20.120.330">
    <property type="entry name" value="Nucleotidyltransferases domain 2"/>
    <property type="match status" value="1"/>
</dbReference>
<proteinExistence type="predicted"/>
<dbReference type="NCBIfam" id="TIGR01987">
    <property type="entry name" value="HI0074"/>
    <property type="match status" value="1"/>
</dbReference>
<dbReference type="Proteomes" id="UP000292858">
    <property type="component" value="Unassembled WGS sequence"/>
</dbReference>
<dbReference type="GO" id="GO:0016740">
    <property type="term" value="F:transferase activity"/>
    <property type="evidence" value="ECO:0007669"/>
    <property type="project" value="UniProtKB-KW"/>
</dbReference>
<dbReference type="Pfam" id="PF08780">
    <property type="entry name" value="NTase_sub_bind"/>
    <property type="match status" value="1"/>
</dbReference>
<accession>A0A4Q9B7X2</accession>
<dbReference type="InterPro" id="IPR010235">
    <property type="entry name" value="HepT"/>
</dbReference>